<dbReference type="Proteomes" id="UP000018936">
    <property type="component" value="Unassembled WGS sequence"/>
</dbReference>
<feature type="non-terminal residue" evidence="2">
    <location>
        <position position="1"/>
    </location>
</feature>
<name>V8NUK8_OPHHA</name>
<organism evidence="2 3">
    <name type="scientific">Ophiophagus hannah</name>
    <name type="common">King cobra</name>
    <name type="synonym">Naja hannah</name>
    <dbReference type="NCBI Taxonomy" id="8665"/>
    <lineage>
        <taxon>Eukaryota</taxon>
        <taxon>Metazoa</taxon>
        <taxon>Chordata</taxon>
        <taxon>Craniata</taxon>
        <taxon>Vertebrata</taxon>
        <taxon>Euteleostomi</taxon>
        <taxon>Lepidosauria</taxon>
        <taxon>Squamata</taxon>
        <taxon>Bifurcata</taxon>
        <taxon>Unidentata</taxon>
        <taxon>Episquamata</taxon>
        <taxon>Toxicofera</taxon>
        <taxon>Serpentes</taxon>
        <taxon>Colubroidea</taxon>
        <taxon>Elapidae</taxon>
        <taxon>Elapinae</taxon>
        <taxon>Ophiophagus</taxon>
    </lineage>
</organism>
<evidence type="ECO:0000259" key="1">
    <source>
        <dbReference type="Pfam" id="PF00053"/>
    </source>
</evidence>
<evidence type="ECO:0000313" key="3">
    <source>
        <dbReference type="Proteomes" id="UP000018936"/>
    </source>
</evidence>
<feature type="domain" description="Laminin EGF-like" evidence="1">
    <location>
        <begin position="1"/>
        <end position="33"/>
    </location>
</feature>
<protein>
    <submittedName>
        <fullName evidence="2">Laminin subunit alpha-5</fullName>
    </submittedName>
</protein>
<feature type="non-terminal residue" evidence="2">
    <location>
        <position position="98"/>
    </location>
</feature>
<accession>V8NUK8</accession>
<dbReference type="InterPro" id="IPR002049">
    <property type="entry name" value="LE_dom"/>
</dbReference>
<proteinExistence type="predicted"/>
<keyword evidence="3" id="KW-1185">Reference proteome</keyword>
<dbReference type="Pfam" id="PF00053">
    <property type="entry name" value="EGF_laminin"/>
    <property type="match status" value="1"/>
</dbReference>
<gene>
    <name evidence="2" type="primary">LAMA5</name>
    <name evidence="2" type="ORF">L345_08582</name>
</gene>
<evidence type="ECO:0000313" key="2">
    <source>
        <dbReference type="EMBL" id="ETE65641.1"/>
    </source>
</evidence>
<dbReference type="AlphaFoldDB" id="V8NUK8"/>
<comment type="caution">
    <text evidence="2">The sequence shown here is derived from an EMBL/GenBank/DDBJ whole genome shotgun (WGS) entry which is preliminary data.</text>
</comment>
<dbReference type="EMBL" id="AZIM01001827">
    <property type="protein sequence ID" value="ETE65641.1"/>
    <property type="molecule type" value="Genomic_DNA"/>
</dbReference>
<dbReference type="CDD" id="cd00055">
    <property type="entry name" value="EGF_Lam"/>
    <property type="match status" value="1"/>
</dbReference>
<reference evidence="2 3" key="1">
    <citation type="journal article" date="2013" name="Proc. Natl. Acad. Sci. U.S.A.">
        <title>The king cobra genome reveals dynamic gene evolution and adaptation in the snake venom system.</title>
        <authorList>
            <person name="Vonk F.J."/>
            <person name="Casewell N.R."/>
            <person name="Henkel C.V."/>
            <person name="Heimberg A.M."/>
            <person name="Jansen H.J."/>
            <person name="McCleary R.J."/>
            <person name="Kerkkamp H.M."/>
            <person name="Vos R.A."/>
            <person name="Guerreiro I."/>
            <person name="Calvete J.J."/>
            <person name="Wuster W."/>
            <person name="Woods A.E."/>
            <person name="Logan J.M."/>
            <person name="Harrison R.A."/>
            <person name="Castoe T.A."/>
            <person name="de Koning A.P."/>
            <person name="Pollock D.D."/>
            <person name="Yandell M."/>
            <person name="Calderon D."/>
            <person name="Renjifo C."/>
            <person name="Currier R.B."/>
            <person name="Salgado D."/>
            <person name="Pla D."/>
            <person name="Sanz L."/>
            <person name="Hyder A.S."/>
            <person name="Ribeiro J.M."/>
            <person name="Arntzen J.W."/>
            <person name="van den Thillart G.E."/>
            <person name="Boetzer M."/>
            <person name="Pirovano W."/>
            <person name="Dirks R.P."/>
            <person name="Spaink H.P."/>
            <person name="Duboule D."/>
            <person name="McGlinn E."/>
            <person name="Kini R.M."/>
            <person name="Richardson M.K."/>
        </authorList>
    </citation>
    <scope>NUCLEOTIDE SEQUENCE</scope>
    <source>
        <tissue evidence="2">Blood</tissue>
    </source>
</reference>
<sequence>CQCKGGSCNPRTGECTCTNGLTGKQCDTCIKKHEIPVVDGPDNMRCEDLQKIESDFPTLEHQLTSLNTTSIAWAHLHSINGSMQAMTNQVREYQRSLY</sequence>